<comment type="similarity">
    <text evidence="2">Belongs to the binding-protein-dependent transport system permease family. HisMQ subfamily.</text>
</comment>
<keyword evidence="5" id="KW-0997">Cell inner membrane</keyword>
<gene>
    <name evidence="11" type="ORF">OA238_c12360</name>
</gene>
<name>M9RLZ2_9RHOB</name>
<accession>M9RLZ2</accession>
<keyword evidence="12" id="KW-1185">Reference proteome</keyword>
<dbReference type="InterPro" id="IPR035906">
    <property type="entry name" value="MetI-like_sf"/>
</dbReference>
<dbReference type="PROSITE" id="PS50928">
    <property type="entry name" value="ABC_TM1"/>
    <property type="match status" value="1"/>
</dbReference>
<evidence type="ECO:0000256" key="8">
    <source>
        <dbReference type="ARBA" id="ARBA00023136"/>
    </source>
</evidence>
<keyword evidence="3 9" id="KW-0813">Transport</keyword>
<feature type="transmembrane region" description="Helical" evidence="9">
    <location>
        <begin position="118"/>
        <end position="137"/>
    </location>
</feature>
<dbReference type="GO" id="GO:0043190">
    <property type="term" value="C:ATP-binding cassette (ABC) transporter complex"/>
    <property type="evidence" value="ECO:0007669"/>
    <property type="project" value="InterPro"/>
</dbReference>
<dbReference type="eggNOG" id="COG4215">
    <property type="taxonomic scope" value="Bacteria"/>
</dbReference>
<keyword evidence="4" id="KW-1003">Cell membrane</keyword>
<dbReference type="Proteomes" id="UP000004688">
    <property type="component" value="Chromosome"/>
</dbReference>
<feature type="transmembrane region" description="Helical" evidence="9">
    <location>
        <begin position="216"/>
        <end position="240"/>
    </location>
</feature>
<organism evidence="11 12">
    <name type="scientific">Octadecabacter arcticus 238</name>
    <dbReference type="NCBI Taxonomy" id="391616"/>
    <lineage>
        <taxon>Bacteria</taxon>
        <taxon>Pseudomonadati</taxon>
        <taxon>Pseudomonadota</taxon>
        <taxon>Alphaproteobacteria</taxon>
        <taxon>Rhodobacterales</taxon>
        <taxon>Roseobacteraceae</taxon>
        <taxon>Octadecabacter</taxon>
    </lineage>
</organism>
<dbReference type="SUPFAM" id="SSF161098">
    <property type="entry name" value="MetI-like"/>
    <property type="match status" value="1"/>
</dbReference>
<feature type="domain" description="ABC transmembrane type-1" evidence="10">
    <location>
        <begin position="36"/>
        <end position="237"/>
    </location>
</feature>
<evidence type="ECO:0000256" key="7">
    <source>
        <dbReference type="ARBA" id="ARBA00022989"/>
    </source>
</evidence>
<dbReference type="NCBIfam" id="TIGR01726">
    <property type="entry name" value="HEQRo_perm_3TM"/>
    <property type="match status" value="1"/>
</dbReference>
<dbReference type="KEGG" id="oar:OA238_c12360"/>
<evidence type="ECO:0000256" key="3">
    <source>
        <dbReference type="ARBA" id="ARBA00022448"/>
    </source>
</evidence>
<dbReference type="STRING" id="391616.OA238_c12360"/>
<protein>
    <submittedName>
        <fullName evidence="11">Amino acid ABC transporter permease component</fullName>
    </submittedName>
</protein>
<evidence type="ECO:0000256" key="6">
    <source>
        <dbReference type="ARBA" id="ARBA00022692"/>
    </source>
</evidence>
<evidence type="ECO:0000256" key="1">
    <source>
        <dbReference type="ARBA" id="ARBA00004429"/>
    </source>
</evidence>
<dbReference type="HOGENOM" id="CLU_019602_1_4_5"/>
<evidence type="ECO:0000256" key="2">
    <source>
        <dbReference type="ARBA" id="ARBA00010072"/>
    </source>
</evidence>
<proteinExistence type="inferred from homology"/>
<dbReference type="Gene3D" id="1.10.3720.10">
    <property type="entry name" value="MetI-like"/>
    <property type="match status" value="1"/>
</dbReference>
<keyword evidence="6 9" id="KW-0812">Transmembrane</keyword>
<sequence>MGRRAQVRRPIFTLNHEKGHAVDVLTGWWDDFFWGSVVVAQVFLASLVLMVIFGLLGAAAKLSSNRIFQKIANGYTIVFRGTPEILVILLLYFGSAIALTAIAQVFNPEIKFLDVPPFWAGTIAIALIVGSYATETFRGAFLGVKPGSIEAAQALGMNGFQVFFYVRVAEMWRLALPAFGNHMLSLIKDTALISIIGLNETLFVAKQAIATTGAPFIMYIMVGVIYLGFSTVITLTVMTLEYYGTRHMRSAT</sequence>
<dbReference type="CDD" id="cd06261">
    <property type="entry name" value="TM_PBP2"/>
    <property type="match status" value="1"/>
</dbReference>
<feature type="transmembrane region" description="Helical" evidence="9">
    <location>
        <begin position="32"/>
        <end position="60"/>
    </location>
</feature>
<evidence type="ECO:0000313" key="12">
    <source>
        <dbReference type="Proteomes" id="UP000004688"/>
    </source>
</evidence>
<dbReference type="InterPro" id="IPR000515">
    <property type="entry name" value="MetI-like"/>
</dbReference>
<dbReference type="InterPro" id="IPR051613">
    <property type="entry name" value="ABC_transp_permease_HisMQ"/>
</dbReference>
<evidence type="ECO:0000256" key="9">
    <source>
        <dbReference type="RuleBase" id="RU363032"/>
    </source>
</evidence>
<reference evidence="11 12" key="1">
    <citation type="journal article" date="2013" name="PLoS ONE">
        <title>Poles Apart: Arctic and Antarctic Octadecabacter strains Share High Genome Plasticity and a New Type of Xanthorhodopsin.</title>
        <authorList>
            <person name="Vollmers J."/>
            <person name="Voget S."/>
            <person name="Dietrich S."/>
            <person name="Gollnow K."/>
            <person name="Smits M."/>
            <person name="Meyer K."/>
            <person name="Brinkhoff T."/>
            <person name="Simon M."/>
            <person name="Daniel R."/>
        </authorList>
    </citation>
    <scope>NUCLEOTIDE SEQUENCE [LARGE SCALE GENOMIC DNA]</scope>
    <source>
        <strain evidence="11 12">238</strain>
    </source>
</reference>
<keyword evidence="7 9" id="KW-1133">Transmembrane helix</keyword>
<evidence type="ECO:0000313" key="11">
    <source>
        <dbReference type="EMBL" id="AGI71406.1"/>
    </source>
</evidence>
<evidence type="ECO:0000256" key="5">
    <source>
        <dbReference type="ARBA" id="ARBA00022519"/>
    </source>
</evidence>
<dbReference type="Pfam" id="PF00528">
    <property type="entry name" value="BPD_transp_1"/>
    <property type="match status" value="1"/>
</dbReference>
<evidence type="ECO:0000256" key="4">
    <source>
        <dbReference type="ARBA" id="ARBA00022475"/>
    </source>
</evidence>
<dbReference type="InterPro" id="IPR010065">
    <property type="entry name" value="AA_ABC_transptr_permease_3TM"/>
</dbReference>
<feature type="transmembrane region" description="Helical" evidence="9">
    <location>
        <begin position="85"/>
        <end position="106"/>
    </location>
</feature>
<dbReference type="GO" id="GO:0022857">
    <property type="term" value="F:transmembrane transporter activity"/>
    <property type="evidence" value="ECO:0007669"/>
    <property type="project" value="InterPro"/>
</dbReference>
<keyword evidence="8 9" id="KW-0472">Membrane</keyword>
<dbReference type="EMBL" id="CP003742">
    <property type="protein sequence ID" value="AGI71406.1"/>
    <property type="molecule type" value="Genomic_DNA"/>
</dbReference>
<comment type="subcellular location">
    <subcellularLocation>
        <location evidence="1">Cell inner membrane</location>
        <topology evidence="1">Multi-pass membrane protein</topology>
    </subcellularLocation>
    <subcellularLocation>
        <location evidence="9">Cell membrane</location>
        <topology evidence="9">Multi-pass membrane protein</topology>
    </subcellularLocation>
</comment>
<evidence type="ECO:0000259" key="10">
    <source>
        <dbReference type="PROSITE" id="PS50928"/>
    </source>
</evidence>
<dbReference type="AlphaFoldDB" id="M9RLZ2"/>
<dbReference type="PANTHER" id="PTHR30133">
    <property type="entry name" value="CATIONIC AMINO ACID TRANSPORTER, MEMBRANE COMPONENT"/>
    <property type="match status" value="1"/>
</dbReference>